<sequence>MQNKSLRIDYIEIYTPMAKALAYWHVQALGFTPAAKMNAETGAATVASYVLKSNDIQLVLTSAYPTAQGPAAREVESYISQQYCGVKRIALHTDDVKTSFHDSVANGAIPLRVPAVTEDAHGWVEEAAVKLYDNSEITFVNRSAYNGAFKPGYQPDSAAWQTEGQWLQAVDHVAAEVRINEAGYWTNYLTAVIGSAMVQNIGRSEDNRTGMILNINQTGDRQLTFVIAEPETCLRPSKVQDNINRFGPGVHHLAFSTEDLQQTVDALSAKGVDFVRFPAAYYELLRNDADFKTIDIDALEEKGIIIDKEGDAFLLQKFIKPISDRPFFIYELVQRVNGYSGFALRNINVLKKAEEIEILQTR</sequence>
<evidence type="ECO:0000256" key="5">
    <source>
        <dbReference type="ARBA" id="ARBA00023004"/>
    </source>
</evidence>
<dbReference type="InterPro" id="IPR041736">
    <property type="entry name" value="4OHPhenylPyrv_dOase_N"/>
</dbReference>
<comment type="similarity">
    <text evidence="2">Belongs to the 4HPPD family.</text>
</comment>
<dbReference type="Pfam" id="PF00903">
    <property type="entry name" value="Glyoxalase"/>
    <property type="match status" value="1"/>
</dbReference>
<dbReference type="GO" id="GO:0003868">
    <property type="term" value="F:4-hydroxyphenylpyruvate dioxygenase activity"/>
    <property type="evidence" value="ECO:0007669"/>
    <property type="project" value="InterPro"/>
</dbReference>
<evidence type="ECO:0000256" key="4">
    <source>
        <dbReference type="ARBA" id="ARBA00022737"/>
    </source>
</evidence>
<dbReference type="PANTHER" id="PTHR11959">
    <property type="entry name" value="4-HYDROXYPHENYLPYRUVATE DIOXYGENASE"/>
    <property type="match status" value="1"/>
</dbReference>
<protein>
    <submittedName>
        <fullName evidence="6">Long-chain-fatty-acid--CoA ligase</fullName>
    </submittedName>
</protein>
<keyword evidence="6" id="KW-0436">Ligase</keyword>
<accession>A0A3S1BNF8</accession>
<evidence type="ECO:0000256" key="1">
    <source>
        <dbReference type="ARBA" id="ARBA00001962"/>
    </source>
</evidence>
<evidence type="ECO:0000256" key="3">
    <source>
        <dbReference type="ARBA" id="ARBA00022723"/>
    </source>
</evidence>
<evidence type="ECO:0000313" key="6">
    <source>
        <dbReference type="EMBL" id="NSL86203.1"/>
    </source>
</evidence>
<dbReference type="GO" id="GO:0016874">
    <property type="term" value="F:ligase activity"/>
    <property type="evidence" value="ECO:0007669"/>
    <property type="project" value="UniProtKB-KW"/>
</dbReference>
<name>A0A3S1BNF8_9BACT</name>
<keyword evidence="5" id="KW-0408">Iron</keyword>
<dbReference type="GO" id="GO:0006572">
    <property type="term" value="P:L-tyrosine catabolic process"/>
    <property type="evidence" value="ECO:0007669"/>
    <property type="project" value="TreeGrafter"/>
</dbReference>
<evidence type="ECO:0000256" key="2">
    <source>
        <dbReference type="ARBA" id="ARBA00005877"/>
    </source>
</evidence>
<dbReference type="Gene3D" id="3.10.180.10">
    <property type="entry name" value="2,3-Dihydroxybiphenyl 1,2-Dioxygenase, domain 1"/>
    <property type="match status" value="2"/>
</dbReference>
<evidence type="ECO:0000313" key="7">
    <source>
        <dbReference type="Proteomes" id="UP000281028"/>
    </source>
</evidence>
<dbReference type="PROSITE" id="PS51819">
    <property type="entry name" value="VOC"/>
    <property type="match status" value="2"/>
</dbReference>
<dbReference type="Proteomes" id="UP000281028">
    <property type="component" value="Unassembled WGS sequence"/>
</dbReference>
<dbReference type="AlphaFoldDB" id="A0A3S1BNF8"/>
<dbReference type="EMBL" id="RIAR02000001">
    <property type="protein sequence ID" value="NSL86203.1"/>
    <property type="molecule type" value="Genomic_DNA"/>
</dbReference>
<dbReference type="CDD" id="cd08342">
    <property type="entry name" value="HPPD_N_like"/>
    <property type="match status" value="1"/>
</dbReference>
<comment type="cofactor">
    <cofactor evidence="1">
        <name>Fe cation</name>
        <dbReference type="ChEBI" id="CHEBI:24875"/>
    </cofactor>
</comment>
<dbReference type="GO" id="GO:0046872">
    <property type="term" value="F:metal ion binding"/>
    <property type="evidence" value="ECO:0007669"/>
    <property type="project" value="UniProtKB-KW"/>
</dbReference>
<dbReference type="InterPro" id="IPR029068">
    <property type="entry name" value="Glyas_Bleomycin-R_OHBP_Dase"/>
</dbReference>
<gene>
    <name evidence="6" type="ORF">ECE50_005150</name>
</gene>
<keyword evidence="3" id="KW-0479">Metal-binding</keyword>
<organism evidence="6 7">
    <name type="scientific">Chitinophaga solisilvae</name>
    <dbReference type="NCBI Taxonomy" id="1233460"/>
    <lineage>
        <taxon>Bacteria</taxon>
        <taxon>Pseudomonadati</taxon>
        <taxon>Bacteroidota</taxon>
        <taxon>Chitinophagia</taxon>
        <taxon>Chitinophagales</taxon>
        <taxon>Chitinophagaceae</taxon>
        <taxon>Chitinophaga</taxon>
    </lineage>
</organism>
<dbReference type="OrthoDB" id="794734at2"/>
<dbReference type="PANTHER" id="PTHR11959:SF1">
    <property type="entry name" value="4-HYDROXYPHENYLPYRUVATE DIOXYGENASE"/>
    <property type="match status" value="1"/>
</dbReference>
<proteinExistence type="inferred from homology"/>
<reference evidence="6" key="1">
    <citation type="submission" date="2020-05" db="EMBL/GenBank/DDBJ databases">
        <title>Chitinophaga laudate sp. nov., isolated from a tropical peat swamp.</title>
        <authorList>
            <person name="Goh C.B.S."/>
            <person name="Lee M.S."/>
            <person name="Parimannan S."/>
            <person name="Pasbakhsh P."/>
            <person name="Yule C.M."/>
            <person name="Rajandas H."/>
            <person name="Loke S."/>
            <person name="Croft L."/>
            <person name="Tan J.B.L."/>
        </authorList>
    </citation>
    <scope>NUCLEOTIDE SEQUENCE</scope>
    <source>
        <strain evidence="6">Mgbs1</strain>
    </source>
</reference>
<comment type="caution">
    <text evidence="6">The sequence shown here is derived from an EMBL/GenBank/DDBJ whole genome shotgun (WGS) entry which is preliminary data.</text>
</comment>
<keyword evidence="7" id="KW-1185">Reference proteome</keyword>
<dbReference type="SUPFAM" id="SSF54593">
    <property type="entry name" value="Glyoxalase/Bleomycin resistance protein/Dihydroxybiphenyl dioxygenase"/>
    <property type="match status" value="1"/>
</dbReference>
<dbReference type="InterPro" id="IPR004360">
    <property type="entry name" value="Glyas_Fos-R_dOase_dom"/>
</dbReference>
<keyword evidence="4" id="KW-0677">Repeat</keyword>
<dbReference type="InterPro" id="IPR037523">
    <property type="entry name" value="VOC_core"/>
</dbReference>
<dbReference type="InterPro" id="IPR005956">
    <property type="entry name" value="4OHPhenylPyrv_dOase"/>
</dbReference>